<dbReference type="GO" id="GO:0003729">
    <property type="term" value="F:mRNA binding"/>
    <property type="evidence" value="ECO:0007669"/>
    <property type="project" value="UniProtKB-ARBA"/>
</dbReference>
<evidence type="ECO:0000313" key="6">
    <source>
        <dbReference type="EMBL" id="QDV59262.1"/>
    </source>
</evidence>
<feature type="compositionally biased region" description="Low complexity" evidence="4">
    <location>
        <begin position="110"/>
        <end position="124"/>
    </location>
</feature>
<dbReference type="AlphaFoldDB" id="A0A518J1Q2"/>
<dbReference type="PANTHER" id="PTHR10724:SF7">
    <property type="entry name" value="SMALL RIBOSOMAL SUBUNIT PROTEIN BS1C"/>
    <property type="match status" value="1"/>
</dbReference>
<feature type="domain" description="S1 motif" evidence="5">
    <location>
        <begin position="202"/>
        <end position="263"/>
    </location>
</feature>
<keyword evidence="2 6" id="KW-0689">Ribosomal protein</keyword>
<dbReference type="Pfam" id="PF00575">
    <property type="entry name" value="S1"/>
    <property type="match status" value="3"/>
</dbReference>
<dbReference type="GO" id="GO:0006412">
    <property type="term" value="P:translation"/>
    <property type="evidence" value="ECO:0007669"/>
    <property type="project" value="TreeGrafter"/>
</dbReference>
<dbReference type="SMART" id="SM00316">
    <property type="entry name" value="S1"/>
    <property type="match status" value="4"/>
</dbReference>
<feature type="domain" description="S1 motif" evidence="5">
    <location>
        <begin position="365"/>
        <end position="433"/>
    </location>
</feature>
<dbReference type="InterPro" id="IPR035104">
    <property type="entry name" value="Ribosomal_protein_S1-like"/>
</dbReference>
<dbReference type="FunFam" id="2.40.50.140:FF:000051">
    <property type="entry name" value="RNA-binding transcriptional accessory protein"/>
    <property type="match status" value="2"/>
</dbReference>
<dbReference type="GO" id="GO:0022627">
    <property type="term" value="C:cytosolic small ribosomal subunit"/>
    <property type="evidence" value="ECO:0007669"/>
    <property type="project" value="TreeGrafter"/>
</dbReference>
<dbReference type="CDD" id="cd04465">
    <property type="entry name" value="S1_RPS1_repeat_ec2_hs2"/>
    <property type="match status" value="1"/>
</dbReference>
<reference evidence="6 7" key="1">
    <citation type="submission" date="2019-02" db="EMBL/GenBank/DDBJ databases">
        <title>Deep-cultivation of Planctomycetes and their phenomic and genomic characterization uncovers novel biology.</title>
        <authorList>
            <person name="Wiegand S."/>
            <person name="Jogler M."/>
            <person name="Boedeker C."/>
            <person name="Pinto D."/>
            <person name="Vollmers J."/>
            <person name="Rivas-Marin E."/>
            <person name="Kohn T."/>
            <person name="Peeters S.H."/>
            <person name="Heuer A."/>
            <person name="Rast P."/>
            <person name="Oberbeckmann S."/>
            <person name="Bunk B."/>
            <person name="Jeske O."/>
            <person name="Meyerdierks A."/>
            <person name="Storesund J.E."/>
            <person name="Kallscheuer N."/>
            <person name="Luecker S."/>
            <person name="Lage O.M."/>
            <person name="Pohl T."/>
            <person name="Merkel B.J."/>
            <person name="Hornburger P."/>
            <person name="Mueller R.-W."/>
            <person name="Bruemmer F."/>
            <person name="Labrenz M."/>
            <person name="Spormann A.M."/>
            <person name="Op den Camp H."/>
            <person name="Overmann J."/>
            <person name="Amann R."/>
            <person name="Jetten M.S.M."/>
            <person name="Mascher T."/>
            <person name="Medema M.H."/>
            <person name="Devos D.P."/>
            <person name="Kaster A.-K."/>
            <person name="Ovreas L."/>
            <person name="Rohde M."/>
            <person name="Galperin M.Y."/>
            <person name="Jogler C."/>
        </authorList>
    </citation>
    <scope>NUCLEOTIDE SEQUENCE [LARGE SCALE GENOMIC DNA]</scope>
    <source>
        <strain evidence="6 7">Mal33</strain>
    </source>
</reference>
<feature type="region of interest" description="Disordered" evidence="4">
    <location>
        <begin position="1"/>
        <end position="165"/>
    </location>
</feature>
<dbReference type="CDD" id="cd05688">
    <property type="entry name" value="S1_RPS1_repeat_ec3"/>
    <property type="match status" value="1"/>
</dbReference>
<dbReference type="Gene3D" id="2.40.50.140">
    <property type="entry name" value="Nucleic acid-binding proteins"/>
    <property type="match status" value="4"/>
</dbReference>
<dbReference type="PROSITE" id="PS50126">
    <property type="entry name" value="S1"/>
    <property type="match status" value="4"/>
</dbReference>
<evidence type="ECO:0000256" key="3">
    <source>
        <dbReference type="ARBA" id="ARBA00023274"/>
    </source>
</evidence>
<feature type="compositionally biased region" description="Pro residues" evidence="4">
    <location>
        <begin position="84"/>
        <end position="101"/>
    </location>
</feature>
<feature type="region of interest" description="Disordered" evidence="4">
    <location>
        <begin position="522"/>
        <end position="573"/>
    </location>
</feature>
<dbReference type="EMBL" id="CP036318">
    <property type="protein sequence ID" value="QDV59262.1"/>
    <property type="molecule type" value="Genomic_DNA"/>
</dbReference>
<dbReference type="SUPFAM" id="SSF50249">
    <property type="entry name" value="Nucleic acid-binding proteins"/>
    <property type="match status" value="4"/>
</dbReference>
<dbReference type="PANTHER" id="PTHR10724">
    <property type="entry name" value="30S RIBOSOMAL PROTEIN S1"/>
    <property type="match status" value="1"/>
</dbReference>
<keyword evidence="7" id="KW-1185">Reference proteome</keyword>
<feature type="domain" description="S1 motif" evidence="5">
    <location>
        <begin position="278"/>
        <end position="344"/>
    </location>
</feature>
<dbReference type="Proteomes" id="UP000316770">
    <property type="component" value="Chromosome"/>
</dbReference>
<dbReference type="InterPro" id="IPR012340">
    <property type="entry name" value="NA-bd_OB-fold"/>
</dbReference>
<evidence type="ECO:0000256" key="1">
    <source>
        <dbReference type="ARBA" id="ARBA00006767"/>
    </source>
</evidence>
<comment type="similarity">
    <text evidence="1">Belongs to the bacterial ribosomal protein bS1 family.</text>
</comment>
<sequence length="573" mass="61312">MNESNAENLENVVPPQSPTADAQPPGEPEPQQSAPVAADDATLSDATAALSAASDAKPSKPASGPLSGRPSGPLARRQPANQPNSPPPSAGRPGSPAPVPQRPTAKKEAAPAAEAAAPAAVSDSAKSDKPKHEGKGKGKEKYPPRGKQIAPPPKPRISVPSKRAPLSDDLEEMLARELDGSGLEEILGGQAGMPMREALTEGQRVQGRVIKKSVDAVFVSLGGPDEGAVAFEQFKEEPEIGATIEVIVRGFNNDDGMYMLALPGQALDASDWDELEEGDVVEAYVEAVCNGGVEVKVGSIRGFIPISQLSEFRIEDAAEFVDKKLLCVVNECNARRKNLVLSHRAILEREREERRVEQMAKIAVGDVLEGTVRNVLDFGAFVDLGGVEGLIHISKLSWDRIKHPSEVIEAGQKVKVRIDKIDENTGKIGLSYRDLIEQPWDDIDSKFPIGSTATGTVTRTADFGAFVRLGTGIEGLIHISELAHHRVFKVDNIVKVGDEIEVKILSVDEESQRIGLSLKATQVKPQTEEEKAKEAAEEIDEPAPEPYIKKRHVGPLKGGKDADAGGAKFGLKW</sequence>
<accession>A0A518J1Q2</accession>
<dbReference type="InterPro" id="IPR003029">
    <property type="entry name" value="S1_domain"/>
</dbReference>
<evidence type="ECO:0000259" key="5">
    <source>
        <dbReference type="PROSITE" id="PS50126"/>
    </source>
</evidence>
<gene>
    <name evidence="6" type="primary">rps1</name>
    <name evidence="6" type="ORF">Mal33_52900</name>
</gene>
<dbReference type="InterPro" id="IPR050437">
    <property type="entry name" value="Ribos_protein_bS1-like"/>
</dbReference>
<evidence type="ECO:0000256" key="2">
    <source>
        <dbReference type="ARBA" id="ARBA00022980"/>
    </source>
</evidence>
<feature type="compositionally biased region" description="Basic and acidic residues" evidence="4">
    <location>
        <begin position="526"/>
        <end position="536"/>
    </location>
</feature>
<dbReference type="PRINTS" id="PR00681">
    <property type="entry name" value="RIBOSOMALS1"/>
</dbReference>
<dbReference type="GO" id="GO:0003735">
    <property type="term" value="F:structural constituent of ribosome"/>
    <property type="evidence" value="ECO:0007669"/>
    <property type="project" value="TreeGrafter"/>
</dbReference>
<name>A0A518J1Q2_9BACT</name>
<feature type="domain" description="S1 motif" evidence="5">
    <location>
        <begin position="450"/>
        <end position="519"/>
    </location>
</feature>
<feature type="compositionally biased region" description="Basic and acidic residues" evidence="4">
    <location>
        <begin position="125"/>
        <end position="143"/>
    </location>
</feature>
<keyword evidence="3" id="KW-0687">Ribonucleoprotein</keyword>
<evidence type="ECO:0000256" key="4">
    <source>
        <dbReference type="SAM" id="MobiDB-lite"/>
    </source>
</evidence>
<feature type="compositionally biased region" description="Low complexity" evidence="4">
    <location>
        <begin position="37"/>
        <end position="63"/>
    </location>
</feature>
<proteinExistence type="inferred from homology"/>
<dbReference type="RefSeq" id="WP_145290568.1">
    <property type="nucleotide sequence ID" value="NZ_CP036318.1"/>
</dbReference>
<organism evidence="6 7">
    <name type="scientific">Rosistilla oblonga</name>
    <dbReference type="NCBI Taxonomy" id="2527990"/>
    <lineage>
        <taxon>Bacteria</taxon>
        <taxon>Pseudomonadati</taxon>
        <taxon>Planctomycetota</taxon>
        <taxon>Planctomycetia</taxon>
        <taxon>Pirellulales</taxon>
        <taxon>Pirellulaceae</taxon>
        <taxon>Rosistilla</taxon>
    </lineage>
</organism>
<evidence type="ECO:0000313" key="7">
    <source>
        <dbReference type="Proteomes" id="UP000316770"/>
    </source>
</evidence>
<protein>
    <submittedName>
        <fullName evidence="6">30S ribosomal protein S1</fullName>
    </submittedName>
</protein>